<protein>
    <submittedName>
        <fullName evidence="2">Uncharacterized protein</fullName>
    </submittedName>
</protein>
<proteinExistence type="predicted"/>
<organism evidence="2 3">
    <name type="scientific">Streptomyces solincola</name>
    <dbReference type="NCBI Taxonomy" id="2100817"/>
    <lineage>
        <taxon>Bacteria</taxon>
        <taxon>Bacillati</taxon>
        <taxon>Actinomycetota</taxon>
        <taxon>Actinomycetes</taxon>
        <taxon>Kitasatosporales</taxon>
        <taxon>Streptomycetaceae</taxon>
        <taxon>Streptomyces</taxon>
    </lineage>
</organism>
<evidence type="ECO:0000256" key="1">
    <source>
        <dbReference type="SAM" id="SignalP"/>
    </source>
</evidence>
<accession>A0A2S9PZI5</accession>
<name>A0A2S9PZI5_9ACTN</name>
<dbReference type="RefSeq" id="WP_105868064.1">
    <property type="nucleotide sequence ID" value="NZ_PVLV01000097.1"/>
</dbReference>
<comment type="caution">
    <text evidence="2">The sequence shown here is derived from an EMBL/GenBank/DDBJ whole genome shotgun (WGS) entry which is preliminary data.</text>
</comment>
<sequence length="155" mass="16347">MITAAAAVAVTALSVVGTITPASAASKSHLSVDMKVVNGTDTVLLPTSGEPATVSDGGRFHPAPRPVLGIDAPDENAHTWSASAAHAFQATAPYFLSGEKLYMLYVNAEVHRNHKNRASCVVRNMHGEVDESEFHCEASIDNDKRAKGLAVVTPR</sequence>
<feature type="signal peptide" evidence="1">
    <location>
        <begin position="1"/>
        <end position="24"/>
    </location>
</feature>
<dbReference type="EMBL" id="PVLV01000097">
    <property type="protein sequence ID" value="PRH79840.1"/>
    <property type="molecule type" value="Genomic_DNA"/>
</dbReference>
<dbReference type="Proteomes" id="UP000239322">
    <property type="component" value="Unassembled WGS sequence"/>
</dbReference>
<evidence type="ECO:0000313" key="2">
    <source>
        <dbReference type="EMBL" id="PRH79840.1"/>
    </source>
</evidence>
<keyword evidence="3" id="KW-1185">Reference proteome</keyword>
<reference evidence="2 3" key="1">
    <citation type="submission" date="2018-03" db="EMBL/GenBank/DDBJ databases">
        <title>Novel Streptomyces sp. from soil.</title>
        <authorList>
            <person name="Tan G.Y.A."/>
            <person name="Lee Z.Y."/>
        </authorList>
    </citation>
    <scope>NUCLEOTIDE SEQUENCE [LARGE SCALE GENOMIC DNA]</scope>
    <source>
        <strain evidence="2 3">ST5x</strain>
    </source>
</reference>
<evidence type="ECO:0000313" key="3">
    <source>
        <dbReference type="Proteomes" id="UP000239322"/>
    </source>
</evidence>
<gene>
    <name evidence="2" type="ORF">C6N75_07510</name>
</gene>
<dbReference type="AlphaFoldDB" id="A0A2S9PZI5"/>
<keyword evidence="1" id="KW-0732">Signal</keyword>
<feature type="chain" id="PRO_5015398997" evidence="1">
    <location>
        <begin position="25"/>
        <end position="155"/>
    </location>
</feature>